<reference evidence="4 5" key="1">
    <citation type="journal article" date="2013" name="J. Microbiol.">
        <title>Mucilaginibacter ginsenosidivorax sp. nov., with ginsenoside converting activity isolated from sediment.</title>
        <authorList>
            <person name="Kim J.K."/>
            <person name="Choi T.E."/>
            <person name="Liu Q.M."/>
            <person name="Park H.Y."/>
            <person name="Yi T.H."/>
            <person name="Yoon M.H."/>
            <person name="Kim S.C."/>
            <person name="Im W.T."/>
        </authorList>
    </citation>
    <scope>NUCLEOTIDE SEQUENCE [LARGE SCALE GENOMIC DNA]</scope>
    <source>
        <strain evidence="4 5">KHI28</strain>
    </source>
</reference>
<dbReference type="Gene3D" id="2.60.40.3620">
    <property type="match status" value="2"/>
</dbReference>
<dbReference type="PROSITE" id="PS51257">
    <property type="entry name" value="PROKAR_LIPOPROTEIN"/>
    <property type="match status" value="1"/>
</dbReference>
<feature type="chain" id="PRO_5023114528" evidence="1">
    <location>
        <begin position="24"/>
        <end position="362"/>
    </location>
</feature>
<dbReference type="InterPro" id="IPR032187">
    <property type="entry name" value="SusF/SusE-like_C"/>
</dbReference>
<gene>
    <name evidence="4" type="ORF">FSB76_09080</name>
</gene>
<keyword evidence="5" id="KW-1185">Reference proteome</keyword>
<dbReference type="Pfam" id="PF14292">
    <property type="entry name" value="SusE"/>
    <property type="match status" value="1"/>
</dbReference>
<proteinExistence type="predicted"/>
<evidence type="ECO:0000259" key="2">
    <source>
        <dbReference type="Pfam" id="PF14292"/>
    </source>
</evidence>
<dbReference type="CDD" id="cd12967">
    <property type="entry name" value="CBM_SusE-F_like_u1"/>
    <property type="match status" value="1"/>
</dbReference>
<dbReference type="Pfam" id="PF16411">
    <property type="entry name" value="SusF_SusE"/>
    <property type="match status" value="1"/>
</dbReference>
<protein>
    <submittedName>
        <fullName evidence="4">SusF/SusE family outer membrane protein</fullName>
    </submittedName>
</protein>
<dbReference type="CDD" id="cd12956">
    <property type="entry name" value="CBM_SusE-F_like"/>
    <property type="match status" value="1"/>
</dbReference>
<feature type="signal peptide" evidence="1">
    <location>
        <begin position="1"/>
        <end position="23"/>
    </location>
</feature>
<evidence type="ECO:0000313" key="4">
    <source>
        <dbReference type="EMBL" id="QEC76091.1"/>
    </source>
</evidence>
<feature type="domain" description="Outer membrane protein SusF/SusE-like C-terminal" evidence="3">
    <location>
        <begin position="262"/>
        <end position="353"/>
    </location>
</feature>
<feature type="domain" description="SusE outer membrane protein" evidence="2">
    <location>
        <begin position="36"/>
        <end position="133"/>
    </location>
</feature>
<dbReference type="EMBL" id="CP042437">
    <property type="protein sequence ID" value="QEC76091.1"/>
    <property type="molecule type" value="Genomic_DNA"/>
</dbReference>
<dbReference type="Proteomes" id="UP000321362">
    <property type="component" value="Chromosome"/>
</dbReference>
<evidence type="ECO:0000256" key="1">
    <source>
        <dbReference type="SAM" id="SignalP"/>
    </source>
</evidence>
<accession>A0A5B8VXX5</accession>
<sequence length="362" mass="39116">MKKIINLTFAAMAFMTVACHKQAELTTLKPVAFTGNMTASTTTVTLSATTDDQSVITFTWPAVVYPYKSHVTYTLQADLPADTVGATAWQNATSVLIGTDVLTKTYKGSDLNTLALALGVTPNEVGKMVFRVQAYQDRNAYSKAVTLTISPYKIILPPSNNYPVLYLPGDYQGWSPGTAGTVAASVPNIYEGYIYEPAGGSYHFKFTSAPDWNHINYGDGGPGLLTTDGTKGDLVLPGPGVYELVANPQTLTWSYTLVTWGIIGDATPGGWSTDTQMTYDPAKQVWTVTANMVSSGSFKFRANNQWAIDFGITADGKIQYADNPALPYNGSLGNLTVPSNGNYTITLDLHDPNNYNFKLKKN</sequence>
<dbReference type="RefSeq" id="WP_147053273.1">
    <property type="nucleotide sequence ID" value="NZ_CP042437.1"/>
</dbReference>
<dbReference type="OrthoDB" id="975117at2"/>
<dbReference type="InterPro" id="IPR025970">
    <property type="entry name" value="SusE"/>
</dbReference>
<evidence type="ECO:0000313" key="5">
    <source>
        <dbReference type="Proteomes" id="UP000321362"/>
    </source>
</evidence>
<dbReference type="KEGG" id="mgk:FSB76_09080"/>
<organism evidence="4 5">
    <name type="scientific">Mucilaginibacter ginsenosidivorax</name>
    <dbReference type="NCBI Taxonomy" id="862126"/>
    <lineage>
        <taxon>Bacteria</taxon>
        <taxon>Pseudomonadati</taxon>
        <taxon>Bacteroidota</taxon>
        <taxon>Sphingobacteriia</taxon>
        <taxon>Sphingobacteriales</taxon>
        <taxon>Sphingobacteriaceae</taxon>
        <taxon>Mucilaginibacter</taxon>
    </lineage>
</organism>
<dbReference type="AlphaFoldDB" id="A0A5B8VXX5"/>
<name>A0A5B8VXX5_9SPHI</name>
<keyword evidence="1" id="KW-0732">Signal</keyword>
<evidence type="ECO:0000259" key="3">
    <source>
        <dbReference type="Pfam" id="PF16411"/>
    </source>
</evidence>